<accession>A0A8S5QM50</accession>
<dbReference type="InterPro" id="IPR027417">
    <property type="entry name" value="P-loop_NTPase"/>
</dbReference>
<organism evidence="1">
    <name type="scientific">Siphoviridae sp. ctAvf12</name>
    <dbReference type="NCBI Taxonomy" id="2826185"/>
    <lineage>
        <taxon>Viruses</taxon>
        <taxon>Duplodnaviria</taxon>
        <taxon>Heunggongvirae</taxon>
        <taxon>Uroviricota</taxon>
        <taxon>Caudoviricetes</taxon>
    </lineage>
</organism>
<protein>
    <submittedName>
        <fullName evidence="1">Large terminase</fullName>
    </submittedName>
</protein>
<dbReference type="Gene3D" id="3.30.420.280">
    <property type="match status" value="1"/>
</dbReference>
<name>A0A8S5QM50_9CAUD</name>
<reference evidence="1" key="1">
    <citation type="journal article" date="2021" name="Proc. Natl. Acad. Sci. U.S.A.">
        <title>A Catalog of Tens of Thousands of Viruses from Human Metagenomes Reveals Hidden Associations with Chronic Diseases.</title>
        <authorList>
            <person name="Tisza M.J."/>
            <person name="Buck C.B."/>
        </authorList>
    </citation>
    <scope>NUCLEOTIDE SEQUENCE</scope>
    <source>
        <strain evidence="1">CtAvf12</strain>
    </source>
</reference>
<evidence type="ECO:0000313" key="1">
    <source>
        <dbReference type="EMBL" id="DAE19668.1"/>
    </source>
</evidence>
<dbReference type="Pfam" id="PF03237">
    <property type="entry name" value="Terminase_6N"/>
    <property type="match status" value="1"/>
</dbReference>
<proteinExistence type="predicted"/>
<dbReference type="Gene3D" id="3.40.50.300">
    <property type="entry name" value="P-loop containing nucleotide triphosphate hydrolases"/>
    <property type="match status" value="1"/>
</dbReference>
<sequence>MPLTRMQREYLANCTHRYNVKCGATGSGKSYVDIAVTIPQRLLAMRGEGLAVMIGNTRSTLERNILEPMRSLYSEDVVSQIGRDNTAQIFGRKVYCLGADKKTSVSKIQGATFEWVYGDEVATWSEDVFQMLKSRLRCEHSRFDGTCNPDSPNHWFKRFLDGDSDIYRQDYTIWDGALAPDVIEALIKDYGSGVYYDRYILGKWTLAEGLVYPEWEGALESRYTGSAAKYAVSCDYGTQNAFAALLWAFDGKVWHAVDEYRYSGRDTGHQKTDADYVADMADFVRGLGKPPTFIIDPSATSFIAAMRQAGFKTKKGRNDVADGIRETGVCLGNGTVRISDACAGLIGELGGYCWDAKADGDRPVKVEDHSCDALRYGVATLRMYKPAKEQVNPFFGGR</sequence>
<dbReference type="EMBL" id="BK015682">
    <property type="protein sequence ID" value="DAE19668.1"/>
    <property type="molecule type" value="Genomic_DNA"/>
</dbReference>